<dbReference type="EMBL" id="JACGWK010001428">
    <property type="protein sequence ID" value="KAL0288798.1"/>
    <property type="molecule type" value="Genomic_DNA"/>
</dbReference>
<proteinExistence type="predicted"/>
<reference evidence="1" key="2">
    <citation type="journal article" date="2024" name="Plant">
        <title>Genomic evolution and insights into agronomic trait innovations of Sesamum species.</title>
        <authorList>
            <person name="Miao H."/>
            <person name="Wang L."/>
            <person name="Qu L."/>
            <person name="Liu H."/>
            <person name="Sun Y."/>
            <person name="Le M."/>
            <person name="Wang Q."/>
            <person name="Wei S."/>
            <person name="Zheng Y."/>
            <person name="Lin W."/>
            <person name="Duan Y."/>
            <person name="Cao H."/>
            <person name="Xiong S."/>
            <person name="Wang X."/>
            <person name="Wei L."/>
            <person name="Li C."/>
            <person name="Ma Q."/>
            <person name="Ju M."/>
            <person name="Zhao R."/>
            <person name="Li G."/>
            <person name="Mu C."/>
            <person name="Tian Q."/>
            <person name="Mei H."/>
            <person name="Zhang T."/>
            <person name="Gao T."/>
            <person name="Zhang H."/>
        </authorList>
    </citation>
    <scope>NUCLEOTIDE SEQUENCE</scope>
    <source>
        <strain evidence="1">G01</strain>
    </source>
</reference>
<evidence type="ECO:0000313" key="1">
    <source>
        <dbReference type="EMBL" id="KAL0288798.1"/>
    </source>
</evidence>
<protein>
    <submittedName>
        <fullName evidence="1">Uncharacterized protein</fullName>
    </submittedName>
</protein>
<sequence length="61" mass="6842">MREIIPATSSSNVPCSPVTLHALQELPDGMQPGELDMSENFGLITVRAKHRMAIPRYRLHQ</sequence>
<comment type="caution">
    <text evidence="1">The sequence shown here is derived from an EMBL/GenBank/DDBJ whole genome shotgun (WGS) entry which is preliminary data.</text>
</comment>
<reference evidence="1" key="1">
    <citation type="submission" date="2020-06" db="EMBL/GenBank/DDBJ databases">
        <authorList>
            <person name="Li T."/>
            <person name="Hu X."/>
            <person name="Zhang T."/>
            <person name="Song X."/>
            <person name="Zhang H."/>
            <person name="Dai N."/>
            <person name="Sheng W."/>
            <person name="Hou X."/>
            <person name="Wei L."/>
        </authorList>
    </citation>
    <scope>NUCLEOTIDE SEQUENCE</scope>
    <source>
        <strain evidence="1">G01</strain>
        <tissue evidence="1">Leaf</tissue>
    </source>
</reference>
<organism evidence="1">
    <name type="scientific">Sesamum angustifolium</name>
    <dbReference type="NCBI Taxonomy" id="2727405"/>
    <lineage>
        <taxon>Eukaryota</taxon>
        <taxon>Viridiplantae</taxon>
        <taxon>Streptophyta</taxon>
        <taxon>Embryophyta</taxon>
        <taxon>Tracheophyta</taxon>
        <taxon>Spermatophyta</taxon>
        <taxon>Magnoliopsida</taxon>
        <taxon>eudicotyledons</taxon>
        <taxon>Gunneridae</taxon>
        <taxon>Pentapetalae</taxon>
        <taxon>asterids</taxon>
        <taxon>lamiids</taxon>
        <taxon>Lamiales</taxon>
        <taxon>Pedaliaceae</taxon>
        <taxon>Sesamum</taxon>
    </lineage>
</organism>
<gene>
    <name evidence="1" type="ORF">Sangu_2641700</name>
</gene>
<accession>A0AAW2J4Z1</accession>
<dbReference type="AlphaFoldDB" id="A0AAW2J4Z1"/>
<name>A0AAW2J4Z1_9LAMI</name>